<dbReference type="Gene3D" id="1.10.510.10">
    <property type="entry name" value="Transferase(Phosphotransferase) domain 1"/>
    <property type="match status" value="1"/>
</dbReference>
<dbReference type="PANTHER" id="PTHR24348">
    <property type="entry name" value="SERINE/THREONINE-PROTEIN KINASE UNC-51-RELATED"/>
    <property type="match status" value="1"/>
</dbReference>
<evidence type="ECO:0000313" key="7">
    <source>
        <dbReference type="Proteomes" id="UP000279029"/>
    </source>
</evidence>
<keyword evidence="3 6" id="KW-0418">Kinase</keyword>
<sequence>MLFELKHESIINVYDVGILKNKPYIRMEYFDGEDLNTVLKKYGVFTLDTATDIILSVCEAMEYAHTKVVHRDLKPSNIMISRPKKCRIIDFGLGIFKENQIYSRLTLVGKGVASGLYTAPELLVDPKIIDKRSDIYSIGAI</sequence>
<dbReference type="PROSITE" id="PS00108">
    <property type="entry name" value="PROTEIN_KINASE_ST"/>
    <property type="match status" value="1"/>
</dbReference>
<dbReference type="InterPro" id="IPR045269">
    <property type="entry name" value="Atg1-like"/>
</dbReference>
<dbReference type="GO" id="GO:0004674">
    <property type="term" value="F:protein serine/threonine kinase activity"/>
    <property type="evidence" value="ECO:0007669"/>
    <property type="project" value="InterPro"/>
</dbReference>
<reference evidence="6 7" key="1">
    <citation type="submission" date="2018-09" db="EMBL/GenBank/DDBJ databases">
        <authorList>
            <person name="Postec A."/>
        </authorList>
    </citation>
    <scope>NUCLEOTIDE SEQUENCE [LARGE SCALE GENOMIC DNA]</scope>
    <source>
        <strain evidence="6">70B-A</strain>
    </source>
</reference>
<dbReference type="InterPro" id="IPR000719">
    <property type="entry name" value="Prot_kinase_dom"/>
</dbReference>
<evidence type="ECO:0000256" key="2">
    <source>
        <dbReference type="ARBA" id="ARBA00022741"/>
    </source>
</evidence>
<protein>
    <submittedName>
        <fullName evidence="6">Protein kinase family protein</fullName>
    </submittedName>
</protein>
<proteinExistence type="predicted"/>
<dbReference type="GO" id="GO:0000407">
    <property type="term" value="C:phagophore assembly site"/>
    <property type="evidence" value="ECO:0007669"/>
    <property type="project" value="TreeGrafter"/>
</dbReference>
<dbReference type="InterPro" id="IPR011009">
    <property type="entry name" value="Kinase-like_dom_sf"/>
</dbReference>
<dbReference type="GO" id="GO:0005776">
    <property type="term" value="C:autophagosome"/>
    <property type="evidence" value="ECO:0007669"/>
    <property type="project" value="TreeGrafter"/>
</dbReference>
<keyword evidence="2" id="KW-0547">Nucleotide-binding</keyword>
<dbReference type="SMART" id="SM00220">
    <property type="entry name" value="S_TKc"/>
    <property type="match status" value="1"/>
</dbReference>
<organism evidence="6 7">
    <name type="scientific">Petrocella atlantisensis</name>
    <dbReference type="NCBI Taxonomy" id="2173034"/>
    <lineage>
        <taxon>Bacteria</taxon>
        <taxon>Bacillati</taxon>
        <taxon>Bacillota</taxon>
        <taxon>Clostridia</taxon>
        <taxon>Lachnospirales</taxon>
        <taxon>Vallitaleaceae</taxon>
        <taxon>Petrocella</taxon>
    </lineage>
</organism>
<dbReference type="EMBL" id="LR130778">
    <property type="protein sequence ID" value="VDN46692.1"/>
    <property type="molecule type" value="Genomic_DNA"/>
</dbReference>
<keyword evidence="7" id="KW-1185">Reference proteome</keyword>
<keyword evidence="1" id="KW-0808">Transferase</keyword>
<dbReference type="SUPFAM" id="SSF56112">
    <property type="entry name" value="Protein kinase-like (PK-like)"/>
    <property type="match status" value="1"/>
</dbReference>
<dbReference type="KEGG" id="cbar:PATL70BA_0820"/>
<dbReference type="PROSITE" id="PS50011">
    <property type="entry name" value="PROTEIN_KINASE_DOM"/>
    <property type="match status" value="1"/>
</dbReference>
<evidence type="ECO:0000259" key="5">
    <source>
        <dbReference type="PROSITE" id="PS50011"/>
    </source>
</evidence>
<name>A0A3P7RVC1_9FIRM</name>
<dbReference type="Pfam" id="PF00069">
    <property type="entry name" value="Pkinase"/>
    <property type="match status" value="1"/>
</dbReference>
<dbReference type="Proteomes" id="UP000279029">
    <property type="component" value="Chromosome"/>
</dbReference>
<keyword evidence="4" id="KW-0067">ATP-binding</keyword>
<evidence type="ECO:0000256" key="3">
    <source>
        <dbReference type="ARBA" id="ARBA00022777"/>
    </source>
</evidence>
<accession>A0A3P7RVC1</accession>
<dbReference type="GO" id="GO:0005829">
    <property type="term" value="C:cytosol"/>
    <property type="evidence" value="ECO:0007669"/>
    <property type="project" value="TreeGrafter"/>
</dbReference>
<evidence type="ECO:0000313" key="6">
    <source>
        <dbReference type="EMBL" id="VDN46692.1"/>
    </source>
</evidence>
<evidence type="ECO:0000256" key="4">
    <source>
        <dbReference type="ARBA" id="ARBA00022840"/>
    </source>
</evidence>
<dbReference type="AlphaFoldDB" id="A0A3P7RVC1"/>
<evidence type="ECO:0000256" key="1">
    <source>
        <dbReference type="ARBA" id="ARBA00022679"/>
    </source>
</evidence>
<dbReference type="GO" id="GO:0005524">
    <property type="term" value="F:ATP binding"/>
    <property type="evidence" value="ECO:0007669"/>
    <property type="project" value="UniProtKB-KW"/>
</dbReference>
<dbReference type="InterPro" id="IPR008271">
    <property type="entry name" value="Ser/Thr_kinase_AS"/>
</dbReference>
<feature type="domain" description="Protein kinase" evidence="5">
    <location>
        <begin position="1"/>
        <end position="141"/>
    </location>
</feature>
<gene>
    <name evidence="6" type="ORF">PATL70BA_0820</name>
</gene>
<dbReference type="GO" id="GO:0016020">
    <property type="term" value="C:membrane"/>
    <property type="evidence" value="ECO:0007669"/>
    <property type="project" value="TreeGrafter"/>
</dbReference>
<dbReference type="PANTHER" id="PTHR24348:SF22">
    <property type="entry name" value="NON-SPECIFIC SERINE_THREONINE PROTEIN KINASE"/>
    <property type="match status" value="1"/>
</dbReference>